<comment type="catalytic activity">
    <reaction evidence="7 8">
        <text>N-terminal L-glutaminyl-[protein] + H2O = N-terminal L-glutamyl-[protein] + NH4(+)</text>
        <dbReference type="Rhea" id="RHEA:50680"/>
        <dbReference type="Rhea" id="RHEA-COMP:12668"/>
        <dbReference type="Rhea" id="RHEA-COMP:12777"/>
        <dbReference type="ChEBI" id="CHEBI:15377"/>
        <dbReference type="ChEBI" id="CHEBI:28938"/>
        <dbReference type="ChEBI" id="CHEBI:64721"/>
        <dbReference type="ChEBI" id="CHEBI:64722"/>
        <dbReference type="EC" id="3.5.1.122"/>
    </reaction>
</comment>
<evidence type="ECO:0000313" key="10">
    <source>
        <dbReference type="EMBL" id="KAJ8900063.1"/>
    </source>
</evidence>
<evidence type="ECO:0000256" key="5">
    <source>
        <dbReference type="ARBA" id="ARBA00022801"/>
    </source>
</evidence>
<evidence type="ECO:0000256" key="1">
    <source>
        <dbReference type="ARBA" id="ARBA00008985"/>
    </source>
</evidence>
<dbReference type="InterPro" id="IPR023128">
    <property type="entry name" value="Prot_N_Gln_amidohydro_ab_roll"/>
</dbReference>
<accession>A0AAV8UCD4</accession>
<reference evidence="10 11" key="1">
    <citation type="submission" date="2021-09" db="EMBL/GenBank/DDBJ databases">
        <title>Genomic insights and catalytic innovation underlie evolution of tropane alkaloids biosynthesis.</title>
        <authorList>
            <person name="Wang Y.-J."/>
            <person name="Tian T."/>
            <person name="Huang J.-P."/>
            <person name="Huang S.-X."/>
        </authorList>
    </citation>
    <scope>NUCLEOTIDE SEQUENCE [LARGE SCALE GENOMIC DNA]</scope>
    <source>
        <strain evidence="10">KIB-2018</strain>
        <tissue evidence="10">Leaf</tissue>
    </source>
</reference>
<evidence type="ECO:0000256" key="2">
    <source>
        <dbReference type="ARBA" id="ARBA00011245"/>
    </source>
</evidence>
<protein>
    <recommendedName>
        <fullName evidence="4 8">Protein N-terminal glutamine amidohydrolase</fullName>
        <ecNumber evidence="3 8">3.5.1.122</ecNumber>
    </recommendedName>
    <alternativeName>
        <fullName evidence="6 8">Protein NH2-terminal glutamine deamidase</fullName>
    </alternativeName>
</protein>
<comment type="subunit">
    <text evidence="2 8">Monomer.</text>
</comment>
<proteinExistence type="inferred from homology"/>
<evidence type="ECO:0000256" key="7">
    <source>
        <dbReference type="ARBA" id="ARBA00048768"/>
    </source>
</evidence>
<dbReference type="Pfam" id="PF09764">
    <property type="entry name" value="Nt_Gln_amidase"/>
    <property type="match status" value="1"/>
</dbReference>
<comment type="function">
    <text evidence="8">Mediates the side-chain deamidation of N-terminal glutamine residues to glutamate, an important step in N-end rule pathway of protein degradation. Conversion of the resulting N-terminal glutamine to glutamate renders the protein susceptible to arginylation, polyubiquitination and degradation as specified by the N-end rule. Does not act on substrates with internal or C-terminal glutamine and does not act on non-glutamine residues in any position.</text>
</comment>
<dbReference type="EC" id="3.5.1.122" evidence="3 8"/>
<dbReference type="FunFam" id="3.10.620.10:FF:000001">
    <property type="entry name" value="Blast:Protein N-terminal glutamine amidohydrolase"/>
    <property type="match status" value="1"/>
</dbReference>
<dbReference type="Proteomes" id="UP001159364">
    <property type="component" value="Linkage Group LG08"/>
</dbReference>
<dbReference type="PANTHER" id="PTHR13035">
    <property type="entry name" value="PROTEIN N-TERMINAL GLUTAMINE AMIDOHYDROLASE"/>
    <property type="match status" value="1"/>
</dbReference>
<dbReference type="InterPro" id="IPR037132">
    <property type="entry name" value="N_Gln_amidohydro_ab_roll_sf"/>
</dbReference>
<keyword evidence="11" id="KW-1185">Reference proteome</keyword>
<evidence type="ECO:0000259" key="9">
    <source>
        <dbReference type="Pfam" id="PF09764"/>
    </source>
</evidence>
<dbReference type="Gene3D" id="3.10.620.10">
    <property type="entry name" value="Protein N-terminal glutamine amidohydrolase, alpha beta roll"/>
    <property type="match status" value="1"/>
</dbReference>
<keyword evidence="5 8" id="KW-0378">Hydrolase</keyword>
<name>A0AAV8UCD4_9ROSI</name>
<feature type="domain" description="Protein N-terminal glutamine amidohydrolase alpha beta roll" evidence="9">
    <location>
        <begin position="18"/>
        <end position="217"/>
    </location>
</feature>
<dbReference type="EMBL" id="JAIWQS010000008">
    <property type="protein sequence ID" value="KAJ8900063.1"/>
    <property type="molecule type" value="Genomic_DNA"/>
</dbReference>
<organism evidence="10 11">
    <name type="scientific">Erythroxylum novogranatense</name>
    <dbReference type="NCBI Taxonomy" id="1862640"/>
    <lineage>
        <taxon>Eukaryota</taxon>
        <taxon>Viridiplantae</taxon>
        <taxon>Streptophyta</taxon>
        <taxon>Embryophyta</taxon>
        <taxon>Tracheophyta</taxon>
        <taxon>Spermatophyta</taxon>
        <taxon>Magnoliopsida</taxon>
        <taxon>eudicotyledons</taxon>
        <taxon>Gunneridae</taxon>
        <taxon>Pentapetalae</taxon>
        <taxon>rosids</taxon>
        <taxon>fabids</taxon>
        <taxon>Malpighiales</taxon>
        <taxon>Erythroxylaceae</taxon>
        <taxon>Erythroxylum</taxon>
    </lineage>
</organism>
<evidence type="ECO:0000256" key="4">
    <source>
        <dbReference type="ARBA" id="ARBA00021247"/>
    </source>
</evidence>
<dbReference type="GO" id="GO:0005634">
    <property type="term" value="C:nucleus"/>
    <property type="evidence" value="ECO:0007669"/>
    <property type="project" value="TreeGrafter"/>
</dbReference>
<dbReference type="GO" id="GO:0008418">
    <property type="term" value="F:protein-N-terminal asparagine amidohydrolase activity"/>
    <property type="evidence" value="ECO:0007669"/>
    <property type="project" value="UniProtKB-UniRule"/>
</dbReference>
<evidence type="ECO:0000256" key="3">
    <source>
        <dbReference type="ARBA" id="ARBA00012718"/>
    </source>
</evidence>
<evidence type="ECO:0000313" key="11">
    <source>
        <dbReference type="Proteomes" id="UP001159364"/>
    </source>
</evidence>
<dbReference type="InterPro" id="IPR039733">
    <property type="entry name" value="NTAQ1"/>
</dbReference>
<dbReference type="GO" id="GO:0070773">
    <property type="term" value="F:protein-N-terminal glutamine amidohydrolase activity"/>
    <property type="evidence" value="ECO:0007669"/>
    <property type="project" value="UniProtKB-UniRule"/>
</dbReference>
<dbReference type="AlphaFoldDB" id="A0AAV8UCD4"/>
<sequence>MATEMASSTSFEISQFQHTPFYCEENVYMLCKKLKDIGVADADGSDLFVAFISNDKKQVPLWYQKGSMRADGAVIWDYHVICIQRKRDTSSAPLVWDLDSSLPFPSALATYVAETIRPSFKFFSEYQRFFRIVHAPVFLRWFSSNRSHMKDPTGNWIAEPPAYDPIVAEDGTVHNLNEYLEIHAHDVVGNVGTDMIVSSLTQKFGMVIDVNQVEEFFSKVW</sequence>
<comment type="caution">
    <text evidence="10">The sequence shown here is derived from an EMBL/GenBank/DDBJ whole genome shotgun (WGS) entry which is preliminary data.</text>
</comment>
<dbReference type="GO" id="GO:0005829">
    <property type="term" value="C:cytosol"/>
    <property type="evidence" value="ECO:0007669"/>
    <property type="project" value="TreeGrafter"/>
</dbReference>
<dbReference type="PANTHER" id="PTHR13035:SF0">
    <property type="entry name" value="PROTEIN N-TERMINAL GLUTAMINE AMIDOHYDROLASE"/>
    <property type="match status" value="1"/>
</dbReference>
<gene>
    <name evidence="10" type="ORF">K2173_024179</name>
</gene>
<evidence type="ECO:0000256" key="8">
    <source>
        <dbReference type="RuleBase" id="RU367082"/>
    </source>
</evidence>
<comment type="similarity">
    <text evidence="1 8">Belongs to the NTAQ1 family.</text>
</comment>
<evidence type="ECO:0000256" key="6">
    <source>
        <dbReference type="ARBA" id="ARBA00029677"/>
    </source>
</evidence>